<dbReference type="AlphaFoldDB" id="A0AAV2I7T0"/>
<comment type="caution">
    <text evidence="1">The sequence shown here is derived from an EMBL/GenBank/DDBJ whole genome shotgun (WGS) entry which is preliminary data.</text>
</comment>
<protein>
    <submittedName>
        <fullName evidence="1">Uncharacterized protein</fullName>
    </submittedName>
</protein>
<accession>A0AAV2I7T0</accession>
<evidence type="ECO:0000313" key="1">
    <source>
        <dbReference type="EMBL" id="CAL1541473.1"/>
    </source>
</evidence>
<dbReference type="Proteomes" id="UP001497497">
    <property type="component" value="Unassembled WGS sequence"/>
</dbReference>
<proteinExistence type="predicted"/>
<sequence>MKSSCKNEKRMVIPGNVYNPMTLAPPAQVNNGGSPNTQFQSEIDDVIYDNTGFVGHEDTERTTEEDTEQIKMKKKQMFVQQANTIKNKVILDVRIKAYVTL</sequence>
<evidence type="ECO:0000313" key="2">
    <source>
        <dbReference type="Proteomes" id="UP001497497"/>
    </source>
</evidence>
<reference evidence="1 2" key="1">
    <citation type="submission" date="2024-04" db="EMBL/GenBank/DDBJ databases">
        <authorList>
            <consortium name="Genoscope - CEA"/>
            <person name="William W."/>
        </authorList>
    </citation>
    <scope>NUCLEOTIDE SEQUENCE [LARGE SCALE GENOMIC DNA]</scope>
</reference>
<keyword evidence="2" id="KW-1185">Reference proteome</keyword>
<gene>
    <name evidence="1" type="ORF">GSLYS_00015079001</name>
</gene>
<name>A0AAV2I7T0_LYMST</name>
<organism evidence="1 2">
    <name type="scientific">Lymnaea stagnalis</name>
    <name type="common">Great pond snail</name>
    <name type="synonym">Helix stagnalis</name>
    <dbReference type="NCBI Taxonomy" id="6523"/>
    <lineage>
        <taxon>Eukaryota</taxon>
        <taxon>Metazoa</taxon>
        <taxon>Spiralia</taxon>
        <taxon>Lophotrochozoa</taxon>
        <taxon>Mollusca</taxon>
        <taxon>Gastropoda</taxon>
        <taxon>Heterobranchia</taxon>
        <taxon>Euthyneura</taxon>
        <taxon>Panpulmonata</taxon>
        <taxon>Hygrophila</taxon>
        <taxon>Lymnaeoidea</taxon>
        <taxon>Lymnaeidae</taxon>
        <taxon>Lymnaea</taxon>
    </lineage>
</organism>
<dbReference type="EMBL" id="CAXITT010000435">
    <property type="protein sequence ID" value="CAL1541473.1"/>
    <property type="molecule type" value="Genomic_DNA"/>
</dbReference>